<evidence type="ECO:0000256" key="6">
    <source>
        <dbReference type="ARBA" id="ARBA00022958"/>
    </source>
</evidence>
<keyword evidence="9 10" id="KW-0472">Membrane</keyword>
<evidence type="ECO:0000256" key="2">
    <source>
        <dbReference type="ARBA" id="ARBA00022448"/>
    </source>
</evidence>
<reference evidence="11 12" key="1">
    <citation type="submission" date="2019-08" db="EMBL/GenBank/DDBJ databases">
        <title>Bacillus genomes from the desert of Cuatro Cienegas, Coahuila.</title>
        <authorList>
            <person name="Olmedo-Alvarez G."/>
        </authorList>
    </citation>
    <scope>NUCLEOTIDE SEQUENCE [LARGE SCALE GENOMIC DNA]</scope>
    <source>
        <strain evidence="11 12">CH88_3T</strain>
    </source>
</reference>
<dbReference type="Proteomes" id="UP000323393">
    <property type="component" value="Unassembled WGS sequence"/>
</dbReference>
<dbReference type="PANTHER" id="PTHR32024">
    <property type="entry name" value="TRK SYSTEM POTASSIUM UPTAKE PROTEIN TRKG-RELATED"/>
    <property type="match status" value="1"/>
</dbReference>
<feature type="transmembrane region" description="Helical" evidence="10">
    <location>
        <begin position="157"/>
        <end position="176"/>
    </location>
</feature>
<feature type="transmembrane region" description="Helical" evidence="10">
    <location>
        <begin position="118"/>
        <end position="145"/>
    </location>
</feature>
<keyword evidence="6" id="KW-0630">Potassium</keyword>
<feature type="transmembrane region" description="Helical" evidence="10">
    <location>
        <begin position="342"/>
        <end position="366"/>
    </location>
</feature>
<evidence type="ECO:0000313" key="11">
    <source>
        <dbReference type="EMBL" id="TYS60877.1"/>
    </source>
</evidence>
<evidence type="ECO:0000256" key="5">
    <source>
        <dbReference type="ARBA" id="ARBA00022692"/>
    </source>
</evidence>
<keyword evidence="4" id="KW-0633">Potassium transport</keyword>
<dbReference type="RefSeq" id="WP_148964645.1">
    <property type="nucleotide sequence ID" value="NZ_VTEU01000001.1"/>
</dbReference>
<keyword evidence="2" id="KW-0813">Transport</keyword>
<proteinExistence type="predicted"/>
<accession>A0AA95B7I9</accession>
<organism evidence="11 12">
    <name type="scientific">Sutcliffiella horikoshii</name>
    <dbReference type="NCBI Taxonomy" id="79883"/>
    <lineage>
        <taxon>Bacteria</taxon>
        <taxon>Bacillati</taxon>
        <taxon>Bacillota</taxon>
        <taxon>Bacilli</taxon>
        <taxon>Bacillales</taxon>
        <taxon>Bacillaceae</taxon>
        <taxon>Sutcliffiella</taxon>
    </lineage>
</organism>
<evidence type="ECO:0000256" key="10">
    <source>
        <dbReference type="SAM" id="Phobius"/>
    </source>
</evidence>
<feature type="transmembrane region" description="Helical" evidence="10">
    <location>
        <begin position="293"/>
        <end position="321"/>
    </location>
</feature>
<dbReference type="GO" id="GO:0015379">
    <property type="term" value="F:potassium:chloride symporter activity"/>
    <property type="evidence" value="ECO:0007669"/>
    <property type="project" value="InterPro"/>
</dbReference>
<gene>
    <name evidence="11" type="ORF">FZC74_00930</name>
</gene>
<dbReference type="EMBL" id="VTEU01000001">
    <property type="protein sequence ID" value="TYS60877.1"/>
    <property type="molecule type" value="Genomic_DNA"/>
</dbReference>
<feature type="transmembrane region" description="Helical" evidence="10">
    <location>
        <begin position="40"/>
        <end position="61"/>
    </location>
</feature>
<evidence type="ECO:0000256" key="3">
    <source>
        <dbReference type="ARBA" id="ARBA00022475"/>
    </source>
</evidence>
<feature type="transmembrane region" description="Helical" evidence="10">
    <location>
        <begin position="402"/>
        <end position="423"/>
    </location>
</feature>
<dbReference type="AlphaFoldDB" id="A0AA95B7I9"/>
<protein>
    <submittedName>
        <fullName evidence="11">Ktr system potassium transporter B</fullName>
    </submittedName>
</protein>
<feature type="transmembrane region" description="Helical" evidence="10">
    <location>
        <begin position="372"/>
        <end position="390"/>
    </location>
</feature>
<keyword evidence="3" id="KW-1003">Cell membrane</keyword>
<comment type="caution">
    <text evidence="11">The sequence shown here is derived from an EMBL/GenBank/DDBJ whole genome shotgun (WGS) entry which is preliminary data.</text>
</comment>
<comment type="subcellular location">
    <subcellularLocation>
        <location evidence="1">Cell membrane</location>
        <topology evidence="1">Multi-pass membrane protein</topology>
    </subcellularLocation>
</comment>
<evidence type="ECO:0000256" key="4">
    <source>
        <dbReference type="ARBA" id="ARBA00022538"/>
    </source>
</evidence>
<keyword evidence="8" id="KW-0406">Ion transport</keyword>
<dbReference type="InterPro" id="IPR004772">
    <property type="entry name" value="TrkH"/>
</dbReference>
<feature type="transmembrane region" description="Helical" evidence="10">
    <location>
        <begin position="73"/>
        <end position="98"/>
    </location>
</feature>
<name>A0AA95B7I9_9BACI</name>
<evidence type="ECO:0000256" key="8">
    <source>
        <dbReference type="ARBA" id="ARBA00023065"/>
    </source>
</evidence>
<keyword evidence="5 10" id="KW-0812">Transmembrane</keyword>
<feature type="transmembrane region" description="Helical" evidence="10">
    <location>
        <begin position="225"/>
        <end position="247"/>
    </location>
</feature>
<sequence length="440" mass="48732">MWRRPFIKLSPPQLLIVVFIFFGLLGTLLLKLPVSTTESITLVDALFTATSAMTVTGLAVVDTGTAYTLFGQIVILFLIQVGGIGIMTFAVLIFIMLGKKIGFQERLILQQALNQTSVGGIILLVRRIIIFSFLIEGIAVLLLSYRWIPEYGWWDGFYYSVFHAISAFNNAGFSIWSDSLMQYVGDPVVNIVISFLFIIGGIGFTVLTDLWYTKEFRKLTLHTKIMLFGTLGINVLAMFVFFVLEYFNPDTIGNFTLIDKLWASYFQAVTTRTAGFNSIDIGSMETASIMWTLLLMFIGAGSTSTGGGIKLTTFIIIILAVNTFIKGKHEIVIFKRSIHQNYVIKALAISTISILFIFFSLFILTITEQADFLLLLFEVISAFGTVGLSMGITGDLTDIGKCVIVFIMLLGKLGPLTLAYSLAKPKPAKVRYPNEDLLTG</sequence>
<dbReference type="InterPro" id="IPR003445">
    <property type="entry name" value="Cat_transpt"/>
</dbReference>
<dbReference type="PANTHER" id="PTHR32024:SF1">
    <property type="entry name" value="KTR SYSTEM POTASSIUM UPTAKE PROTEIN B"/>
    <property type="match status" value="1"/>
</dbReference>
<evidence type="ECO:0000313" key="12">
    <source>
        <dbReference type="Proteomes" id="UP000323393"/>
    </source>
</evidence>
<evidence type="ECO:0000256" key="9">
    <source>
        <dbReference type="ARBA" id="ARBA00023136"/>
    </source>
</evidence>
<dbReference type="GO" id="GO:0005886">
    <property type="term" value="C:plasma membrane"/>
    <property type="evidence" value="ECO:0007669"/>
    <property type="project" value="UniProtKB-SubCell"/>
</dbReference>
<evidence type="ECO:0000256" key="7">
    <source>
        <dbReference type="ARBA" id="ARBA00022989"/>
    </source>
</evidence>
<keyword evidence="7 10" id="KW-1133">Transmembrane helix</keyword>
<feature type="transmembrane region" description="Helical" evidence="10">
    <location>
        <begin position="188"/>
        <end position="213"/>
    </location>
</feature>
<dbReference type="Pfam" id="PF02386">
    <property type="entry name" value="TrkH"/>
    <property type="match status" value="1"/>
</dbReference>
<feature type="transmembrane region" description="Helical" evidence="10">
    <location>
        <begin position="12"/>
        <end position="34"/>
    </location>
</feature>
<dbReference type="NCBIfam" id="TIGR00933">
    <property type="entry name" value="2a38"/>
    <property type="match status" value="1"/>
</dbReference>
<evidence type="ECO:0000256" key="1">
    <source>
        <dbReference type="ARBA" id="ARBA00004651"/>
    </source>
</evidence>